<dbReference type="AlphaFoldDB" id="A0AAF0YAJ3"/>
<dbReference type="RefSeq" id="XP_062629234.1">
    <property type="nucleotide sequence ID" value="XM_062773250.1"/>
</dbReference>
<evidence type="ECO:0000256" key="1">
    <source>
        <dbReference type="ARBA" id="ARBA00007317"/>
    </source>
</evidence>
<comment type="similarity">
    <text evidence="1">Belongs to the 2-oxoacid dehydrogenase family.</text>
</comment>
<evidence type="ECO:0000313" key="6">
    <source>
        <dbReference type="EMBL" id="WOO83208.1"/>
    </source>
</evidence>
<dbReference type="SUPFAM" id="SSF47005">
    <property type="entry name" value="Peripheral subunit-binding domain of 2-oxo acid dehydrogenase complex"/>
    <property type="match status" value="1"/>
</dbReference>
<evidence type="ECO:0000256" key="3">
    <source>
        <dbReference type="SAM" id="MobiDB-lite"/>
    </source>
</evidence>
<keyword evidence="7" id="KW-1185">Reference proteome</keyword>
<evidence type="ECO:0000259" key="5">
    <source>
        <dbReference type="PROSITE" id="PS51826"/>
    </source>
</evidence>
<reference evidence="6" key="1">
    <citation type="submission" date="2023-10" db="EMBL/GenBank/DDBJ databases">
        <authorList>
            <person name="Noh H."/>
        </authorList>
    </citation>
    <scope>NUCLEOTIDE SEQUENCE</scope>
    <source>
        <strain evidence="6">DUCC4014</strain>
    </source>
</reference>
<dbReference type="InterPro" id="IPR004167">
    <property type="entry name" value="PSBD"/>
</dbReference>
<evidence type="ECO:0000259" key="4">
    <source>
        <dbReference type="PROSITE" id="PS50968"/>
    </source>
</evidence>
<keyword evidence="6" id="KW-0670">Pyruvate</keyword>
<gene>
    <name evidence="6" type="primary">PDX1_1</name>
    <name evidence="6" type="ORF">LOC62_05G006731</name>
</gene>
<dbReference type="Gene3D" id="2.40.50.100">
    <property type="match status" value="1"/>
</dbReference>
<accession>A0AAF0YAJ3</accession>
<feature type="compositionally biased region" description="Low complexity" evidence="3">
    <location>
        <begin position="138"/>
        <end position="160"/>
    </location>
</feature>
<dbReference type="InterPro" id="IPR000089">
    <property type="entry name" value="Biotin_lipoyl"/>
</dbReference>
<dbReference type="InterPro" id="IPR011053">
    <property type="entry name" value="Single_hybrid_motif"/>
</dbReference>
<dbReference type="CDD" id="cd06849">
    <property type="entry name" value="lipoyl_domain"/>
    <property type="match status" value="1"/>
</dbReference>
<feature type="domain" description="Peripheral subunit-binding (PSBD)" evidence="5">
    <location>
        <begin position="172"/>
        <end position="212"/>
    </location>
</feature>
<evidence type="ECO:0000313" key="7">
    <source>
        <dbReference type="Proteomes" id="UP000827549"/>
    </source>
</evidence>
<dbReference type="EMBL" id="CP086718">
    <property type="protein sequence ID" value="WOO83208.1"/>
    <property type="molecule type" value="Genomic_DNA"/>
</dbReference>
<dbReference type="Gene3D" id="4.10.320.10">
    <property type="entry name" value="E3-binding domain"/>
    <property type="match status" value="1"/>
</dbReference>
<dbReference type="SUPFAM" id="SSF51230">
    <property type="entry name" value="Single hybrid motif"/>
    <property type="match status" value="1"/>
</dbReference>
<dbReference type="PROSITE" id="PS51826">
    <property type="entry name" value="PSBD"/>
    <property type="match status" value="1"/>
</dbReference>
<dbReference type="Pfam" id="PF02817">
    <property type="entry name" value="E3_binding"/>
    <property type="match status" value="1"/>
</dbReference>
<dbReference type="PROSITE" id="PS50968">
    <property type="entry name" value="BIOTINYL_LIPOYL"/>
    <property type="match status" value="1"/>
</dbReference>
<feature type="domain" description="Lipoyl-binding" evidence="4">
    <location>
        <begin position="27"/>
        <end position="110"/>
    </location>
</feature>
<protein>
    <submittedName>
        <fullName evidence="6">Pyruvate dehydrogenase complex protein X component, mitochondrial</fullName>
    </submittedName>
</protein>
<dbReference type="GO" id="GO:0004742">
    <property type="term" value="F:dihydrolipoyllysine-residue acetyltransferase activity"/>
    <property type="evidence" value="ECO:0007669"/>
    <property type="project" value="TreeGrafter"/>
</dbReference>
<dbReference type="InterPro" id="IPR045257">
    <property type="entry name" value="E2/Pdx1"/>
</dbReference>
<organism evidence="6 7">
    <name type="scientific">Vanrija pseudolonga</name>
    <dbReference type="NCBI Taxonomy" id="143232"/>
    <lineage>
        <taxon>Eukaryota</taxon>
        <taxon>Fungi</taxon>
        <taxon>Dikarya</taxon>
        <taxon>Basidiomycota</taxon>
        <taxon>Agaricomycotina</taxon>
        <taxon>Tremellomycetes</taxon>
        <taxon>Trichosporonales</taxon>
        <taxon>Trichosporonaceae</taxon>
        <taxon>Vanrija</taxon>
    </lineage>
</organism>
<evidence type="ECO:0000256" key="2">
    <source>
        <dbReference type="ARBA" id="ARBA00022823"/>
    </source>
</evidence>
<proteinExistence type="inferred from homology"/>
<dbReference type="PANTHER" id="PTHR23151:SF82">
    <property type="entry name" value="PYRUVATE DEHYDROGENASE COMPLEX PROTEIN X COMPONENT, MITOCHONDRIAL"/>
    <property type="match status" value="1"/>
</dbReference>
<feature type="region of interest" description="Disordered" evidence="3">
    <location>
        <begin position="136"/>
        <end position="160"/>
    </location>
</feature>
<dbReference type="Pfam" id="PF00364">
    <property type="entry name" value="Biotin_lipoyl"/>
    <property type="match status" value="1"/>
</dbReference>
<dbReference type="FunFam" id="2.40.50.100:FF:000010">
    <property type="entry name" value="Acetyltransferase component of pyruvate dehydrogenase complex"/>
    <property type="match status" value="1"/>
</dbReference>
<keyword evidence="2" id="KW-0450">Lipoyl</keyword>
<dbReference type="InterPro" id="IPR036625">
    <property type="entry name" value="E3-bd_dom_sf"/>
</dbReference>
<dbReference type="GO" id="GO:0006086">
    <property type="term" value="P:pyruvate decarboxylation to acetyl-CoA"/>
    <property type="evidence" value="ECO:0007669"/>
    <property type="project" value="InterPro"/>
</dbReference>
<name>A0AAF0YAJ3_9TREE</name>
<dbReference type="GeneID" id="87809907"/>
<dbReference type="GO" id="GO:0045254">
    <property type="term" value="C:pyruvate dehydrogenase complex"/>
    <property type="evidence" value="ECO:0007669"/>
    <property type="project" value="InterPro"/>
</dbReference>
<dbReference type="PANTHER" id="PTHR23151">
    <property type="entry name" value="DIHYDROLIPOAMIDE ACETYL/SUCCINYL-TRANSFERASE-RELATED"/>
    <property type="match status" value="1"/>
</dbReference>
<dbReference type="Proteomes" id="UP000827549">
    <property type="component" value="Chromosome 5"/>
</dbReference>
<sequence length="337" mass="34267">MRAAYSIARVSRAALTRPRFASARFASTLFKMPAMSPTMTEGGIADWKKAEGEAFAAGDVLLEIVQTNGLQETDKATIDVEAQDEGVLGKILSPAGTKNIPVGQVIAILAEEGDDLSKIEVPSDLSAHAPEIPKEDAAPAAAAPKAAEPAPAAPASTEAAKPIHKELHSALPLFPSVARLLAESNLTPEQIDAIKGSGLHGRITKGDVLAAEGVVKSPFGSAQKLLTDTVGPSGLKASEPKRVFGAGSGAAAAAPAKAEPPLDGPALRRLIVQGLNKATAHVAPAAAPTSARVTDADYDDIFADYGSLLPTPAAPAPAAANAAAAPAPAKHEYDGLF</sequence>